<dbReference type="EnsemblPlants" id="Pp3c18_16080V3.1">
    <property type="protein sequence ID" value="PAC:32980996.CDS.1"/>
    <property type="gene ID" value="Pp3c18_16080"/>
</dbReference>
<proteinExistence type="predicted"/>
<accession>A0A2K1J1C1</accession>
<evidence type="ECO:0000313" key="2">
    <source>
        <dbReference type="EnsemblPlants" id="PAC:32980996.CDS.1"/>
    </source>
</evidence>
<evidence type="ECO:0000313" key="3">
    <source>
        <dbReference type="Proteomes" id="UP000006727"/>
    </source>
</evidence>
<dbReference type="Gramene" id="Pp3c18_16080V3.1">
    <property type="protein sequence ID" value="PAC:32980996.CDS.1"/>
    <property type="gene ID" value="Pp3c18_16080"/>
</dbReference>
<organism evidence="1">
    <name type="scientific">Physcomitrium patens</name>
    <name type="common">Spreading-leaved earth moss</name>
    <name type="synonym">Physcomitrella patens</name>
    <dbReference type="NCBI Taxonomy" id="3218"/>
    <lineage>
        <taxon>Eukaryota</taxon>
        <taxon>Viridiplantae</taxon>
        <taxon>Streptophyta</taxon>
        <taxon>Embryophyta</taxon>
        <taxon>Bryophyta</taxon>
        <taxon>Bryophytina</taxon>
        <taxon>Bryopsida</taxon>
        <taxon>Funariidae</taxon>
        <taxon>Funariales</taxon>
        <taxon>Funariaceae</taxon>
        <taxon>Physcomitrium</taxon>
    </lineage>
</organism>
<name>A0A2K1J1C1_PHYPA</name>
<sequence length="90" mass="10068">MKESLKVPITTMRKVDTLGKIDILDPGNHMIRDLTGVEEVPTLRHERTCSECGQVGDESGRSSLNIGETELMRSCTQILEIHCLHNLKAH</sequence>
<keyword evidence="3" id="KW-1185">Reference proteome</keyword>
<protein>
    <submittedName>
        <fullName evidence="1 2">Uncharacterized protein</fullName>
    </submittedName>
</protein>
<dbReference type="InParanoid" id="A0A2K1J1C1"/>
<dbReference type="PaxDb" id="3218-PP1S3_176V6.1"/>
<dbReference type="EMBL" id="ABEU02000018">
    <property type="protein sequence ID" value="PNR35316.1"/>
    <property type="molecule type" value="Genomic_DNA"/>
</dbReference>
<gene>
    <name evidence="1" type="ORF">PHYPA_023216</name>
</gene>
<dbReference type="AlphaFoldDB" id="A0A2K1J1C1"/>
<reference evidence="1 3" key="1">
    <citation type="journal article" date="2008" name="Science">
        <title>The Physcomitrella genome reveals evolutionary insights into the conquest of land by plants.</title>
        <authorList>
            <person name="Rensing S."/>
            <person name="Lang D."/>
            <person name="Zimmer A."/>
            <person name="Terry A."/>
            <person name="Salamov A."/>
            <person name="Shapiro H."/>
            <person name="Nishiyama T."/>
            <person name="Perroud P.-F."/>
            <person name="Lindquist E."/>
            <person name="Kamisugi Y."/>
            <person name="Tanahashi T."/>
            <person name="Sakakibara K."/>
            <person name="Fujita T."/>
            <person name="Oishi K."/>
            <person name="Shin-I T."/>
            <person name="Kuroki Y."/>
            <person name="Toyoda A."/>
            <person name="Suzuki Y."/>
            <person name="Hashimoto A."/>
            <person name="Yamaguchi K."/>
            <person name="Sugano A."/>
            <person name="Kohara Y."/>
            <person name="Fujiyama A."/>
            <person name="Anterola A."/>
            <person name="Aoki S."/>
            <person name="Ashton N."/>
            <person name="Barbazuk W.B."/>
            <person name="Barker E."/>
            <person name="Bennetzen J."/>
            <person name="Bezanilla M."/>
            <person name="Blankenship R."/>
            <person name="Cho S.H."/>
            <person name="Dutcher S."/>
            <person name="Estelle M."/>
            <person name="Fawcett J.A."/>
            <person name="Gundlach H."/>
            <person name="Hanada K."/>
            <person name="Heyl A."/>
            <person name="Hicks K.A."/>
            <person name="Hugh J."/>
            <person name="Lohr M."/>
            <person name="Mayer K."/>
            <person name="Melkozernov A."/>
            <person name="Murata T."/>
            <person name="Nelson D."/>
            <person name="Pils B."/>
            <person name="Prigge M."/>
            <person name="Reiss B."/>
            <person name="Renner T."/>
            <person name="Rombauts S."/>
            <person name="Rushton P."/>
            <person name="Sanderfoot A."/>
            <person name="Schween G."/>
            <person name="Shiu S.-H."/>
            <person name="Stueber K."/>
            <person name="Theodoulou F.L."/>
            <person name="Tu H."/>
            <person name="Van de Peer Y."/>
            <person name="Verrier P.J."/>
            <person name="Waters E."/>
            <person name="Wood A."/>
            <person name="Yang L."/>
            <person name="Cove D."/>
            <person name="Cuming A."/>
            <person name="Hasebe M."/>
            <person name="Lucas S."/>
            <person name="Mishler D.B."/>
            <person name="Reski R."/>
            <person name="Grigoriev I."/>
            <person name="Quatrano R.S."/>
            <person name="Boore J.L."/>
        </authorList>
    </citation>
    <scope>NUCLEOTIDE SEQUENCE [LARGE SCALE GENOMIC DNA]</scope>
    <source>
        <strain evidence="2 3">cv. Gransden 2004</strain>
    </source>
</reference>
<reference evidence="2" key="3">
    <citation type="submission" date="2020-12" db="UniProtKB">
        <authorList>
            <consortium name="EnsemblPlants"/>
        </authorList>
    </citation>
    <scope>IDENTIFICATION</scope>
</reference>
<dbReference type="Proteomes" id="UP000006727">
    <property type="component" value="Chromosome 18"/>
</dbReference>
<evidence type="ECO:0000313" key="1">
    <source>
        <dbReference type="EMBL" id="PNR35316.1"/>
    </source>
</evidence>
<reference evidence="1 3" key="2">
    <citation type="journal article" date="2018" name="Plant J.">
        <title>The Physcomitrella patens chromosome-scale assembly reveals moss genome structure and evolution.</title>
        <authorList>
            <person name="Lang D."/>
            <person name="Ullrich K.K."/>
            <person name="Murat F."/>
            <person name="Fuchs J."/>
            <person name="Jenkins J."/>
            <person name="Haas F.B."/>
            <person name="Piednoel M."/>
            <person name="Gundlach H."/>
            <person name="Van Bel M."/>
            <person name="Meyberg R."/>
            <person name="Vives C."/>
            <person name="Morata J."/>
            <person name="Symeonidi A."/>
            <person name="Hiss M."/>
            <person name="Muchero W."/>
            <person name="Kamisugi Y."/>
            <person name="Saleh O."/>
            <person name="Blanc G."/>
            <person name="Decker E.L."/>
            <person name="van Gessel N."/>
            <person name="Grimwood J."/>
            <person name="Hayes R.D."/>
            <person name="Graham S.W."/>
            <person name="Gunter L.E."/>
            <person name="McDaniel S.F."/>
            <person name="Hoernstein S.N.W."/>
            <person name="Larsson A."/>
            <person name="Li F.W."/>
            <person name="Perroud P.F."/>
            <person name="Phillips J."/>
            <person name="Ranjan P."/>
            <person name="Rokshar D.S."/>
            <person name="Rothfels C.J."/>
            <person name="Schneider L."/>
            <person name="Shu S."/>
            <person name="Stevenson D.W."/>
            <person name="Thummler F."/>
            <person name="Tillich M."/>
            <person name="Villarreal Aguilar J.C."/>
            <person name="Widiez T."/>
            <person name="Wong G.K."/>
            <person name="Wymore A."/>
            <person name="Zhang Y."/>
            <person name="Zimmer A.D."/>
            <person name="Quatrano R.S."/>
            <person name="Mayer K.F.X."/>
            <person name="Goodstein D."/>
            <person name="Casacuberta J.M."/>
            <person name="Vandepoele K."/>
            <person name="Reski R."/>
            <person name="Cuming A.C."/>
            <person name="Tuskan G.A."/>
            <person name="Maumus F."/>
            <person name="Salse J."/>
            <person name="Schmutz J."/>
            <person name="Rensing S.A."/>
        </authorList>
    </citation>
    <scope>NUCLEOTIDE SEQUENCE [LARGE SCALE GENOMIC DNA]</scope>
    <source>
        <strain evidence="2 3">cv. Gransden 2004</strain>
    </source>
</reference>